<dbReference type="AlphaFoldDB" id="A0A1R3WEA1"/>
<dbReference type="InterPro" id="IPR036388">
    <property type="entry name" value="WH-like_DNA-bd_sf"/>
</dbReference>
<keyword evidence="2" id="KW-0238">DNA-binding</keyword>
<dbReference type="SMART" id="SM00347">
    <property type="entry name" value="HTH_MARR"/>
    <property type="match status" value="1"/>
</dbReference>
<dbReference type="PROSITE" id="PS50995">
    <property type="entry name" value="HTH_MARR_2"/>
    <property type="match status" value="1"/>
</dbReference>
<dbReference type="PANTHER" id="PTHR33164:SF13">
    <property type="entry name" value="4-HYDROXYPHENYLACETATE CATABOLISM PROTEIN"/>
    <property type="match status" value="1"/>
</dbReference>
<dbReference type="GO" id="GO:0003700">
    <property type="term" value="F:DNA-binding transcription factor activity"/>
    <property type="evidence" value="ECO:0007669"/>
    <property type="project" value="InterPro"/>
</dbReference>
<proteinExistence type="predicted"/>
<dbReference type="InterPro" id="IPR000835">
    <property type="entry name" value="HTH_MarR-typ"/>
</dbReference>
<feature type="domain" description="HTH marR-type" evidence="1">
    <location>
        <begin position="20"/>
        <end position="153"/>
    </location>
</feature>
<sequence>MTEHLKVDAEQIRARMEREGFNIFARLPAVYAASRTQSRNFLDIAGGLSVVEWRTLWDLAEAGPLTIRDLAAIQRADHSLLSRALPDMRKKGYVTMHKDTRDGRQTVVALTESGRAAYDRAAPVMAQRRAALRDVFSQEEIRAFAGFLDRLEEFLRIPTTELLASRKTQEDA</sequence>
<dbReference type="GO" id="GO:0003677">
    <property type="term" value="F:DNA binding"/>
    <property type="evidence" value="ECO:0007669"/>
    <property type="project" value="UniProtKB-KW"/>
</dbReference>
<evidence type="ECO:0000259" key="1">
    <source>
        <dbReference type="PROSITE" id="PS50995"/>
    </source>
</evidence>
<dbReference type="InterPro" id="IPR039422">
    <property type="entry name" value="MarR/SlyA-like"/>
</dbReference>
<organism evidence="2 3">
    <name type="scientific">Yoonia rosea</name>
    <dbReference type="NCBI Taxonomy" id="287098"/>
    <lineage>
        <taxon>Bacteria</taxon>
        <taxon>Pseudomonadati</taxon>
        <taxon>Pseudomonadota</taxon>
        <taxon>Alphaproteobacteria</taxon>
        <taxon>Rhodobacterales</taxon>
        <taxon>Paracoccaceae</taxon>
        <taxon>Yoonia</taxon>
    </lineage>
</organism>
<dbReference type="EMBL" id="FTPR01000001">
    <property type="protein sequence ID" value="SIT76277.1"/>
    <property type="molecule type" value="Genomic_DNA"/>
</dbReference>
<evidence type="ECO:0000313" key="2">
    <source>
        <dbReference type="EMBL" id="SIT76277.1"/>
    </source>
</evidence>
<dbReference type="GO" id="GO:0006950">
    <property type="term" value="P:response to stress"/>
    <property type="evidence" value="ECO:0007669"/>
    <property type="project" value="TreeGrafter"/>
</dbReference>
<accession>A0A1R3WEA1</accession>
<evidence type="ECO:0000313" key="3">
    <source>
        <dbReference type="Proteomes" id="UP000186997"/>
    </source>
</evidence>
<protein>
    <submittedName>
        <fullName evidence="2">DNA-binding transcriptional regulator, MarR family</fullName>
    </submittedName>
</protein>
<dbReference type="Proteomes" id="UP000186997">
    <property type="component" value="Unassembled WGS sequence"/>
</dbReference>
<keyword evidence="3" id="KW-1185">Reference proteome</keyword>
<name>A0A1R3WEA1_9RHOB</name>
<dbReference type="InterPro" id="IPR036390">
    <property type="entry name" value="WH_DNA-bd_sf"/>
</dbReference>
<reference evidence="3" key="1">
    <citation type="submission" date="2017-01" db="EMBL/GenBank/DDBJ databases">
        <authorList>
            <person name="Varghese N."/>
            <person name="Submissions S."/>
        </authorList>
    </citation>
    <scope>NUCLEOTIDE SEQUENCE [LARGE SCALE GENOMIC DNA]</scope>
    <source>
        <strain evidence="3">DSM 29591</strain>
    </source>
</reference>
<gene>
    <name evidence="2" type="ORF">SAMN05421665_0341</name>
</gene>
<dbReference type="PANTHER" id="PTHR33164">
    <property type="entry name" value="TRANSCRIPTIONAL REGULATOR, MARR FAMILY"/>
    <property type="match status" value="1"/>
</dbReference>
<dbReference type="Pfam" id="PF12802">
    <property type="entry name" value="MarR_2"/>
    <property type="match status" value="1"/>
</dbReference>
<dbReference type="SUPFAM" id="SSF46785">
    <property type="entry name" value="Winged helix' DNA-binding domain"/>
    <property type="match status" value="1"/>
</dbReference>
<dbReference type="RefSeq" id="WP_076658102.1">
    <property type="nucleotide sequence ID" value="NZ_FTPR01000001.1"/>
</dbReference>
<dbReference type="STRING" id="287098.SAMN05421665_0341"/>
<dbReference type="Gene3D" id="1.10.10.10">
    <property type="entry name" value="Winged helix-like DNA-binding domain superfamily/Winged helix DNA-binding domain"/>
    <property type="match status" value="1"/>
</dbReference>